<dbReference type="Proteomes" id="UP000887569">
    <property type="component" value="Unplaced"/>
</dbReference>
<sequence>MLVACARVCECYVYLCVRMQLLVCASMFVFVCPCGCVVCRGVHIVGGLVYVCLYPCVRISVQLYYE</sequence>
<organism evidence="1 2">
    <name type="scientific">Parascaris univalens</name>
    <name type="common">Nematode worm</name>
    <dbReference type="NCBI Taxonomy" id="6257"/>
    <lineage>
        <taxon>Eukaryota</taxon>
        <taxon>Metazoa</taxon>
        <taxon>Ecdysozoa</taxon>
        <taxon>Nematoda</taxon>
        <taxon>Chromadorea</taxon>
        <taxon>Rhabditida</taxon>
        <taxon>Spirurina</taxon>
        <taxon>Ascaridomorpha</taxon>
        <taxon>Ascaridoidea</taxon>
        <taxon>Ascarididae</taxon>
        <taxon>Parascaris</taxon>
    </lineage>
</organism>
<protein>
    <submittedName>
        <fullName evidence="2">Uncharacterized protein</fullName>
    </submittedName>
</protein>
<name>A0A915BLA4_PARUN</name>
<evidence type="ECO:0000313" key="2">
    <source>
        <dbReference type="WBParaSite" id="PgR045_g054_t02"/>
    </source>
</evidence>
<evidence type="ECO:0000313" key="1">
    <source>
        <dbReference type="Proteomes" id="UP000887569"/>
    </source>
</evidence>
<dbReference type="WBParaSite" id="PgR045_g054_t02">
    <property type="protein sequence ID" value="PgR045_g054_t02"/>
    <property type="gene ID" value="PgR045_g054"/>
</dbReference>
<proteinExistence type="predicted"/>
<reference evidence="2" key="1">
    <citation type="submission" date="2022-11" db="UniProtKB">
        <authorList>
            <consortium name="WormBaseParasite"/>
        </authorList>
    </citation>
    <scope>IDENTIFICATION</scope>
</reference>
<keyword evidence="1" id="KW-1185">Reference proteome</keyword>
<accession>A0A915BLA4</accession>
<dbReference type="AlphaFoldDB" id="A0A915BLA4"/>